<dbReference type="GO" id="GO:0006865">
    <property type="term" value="P:amino acid transport"/>
    <property type="evidence" value="ECO:0007669"/>
    <property type="project" value="UniProtKB-KW"/>
</dbReference>
<dbReference type="GO" id="GO:0005774">
    <property type="term" value="C:vacuolar membrane"/>
    <property type="evidence" value="ECO:0007669"/>
    <property type="project" value="UniProtKB-SubCell"/>
</dbReference>
<comment type="similarity">
    <text evidence="1">Belongs to the ATG22 family.</text>
</comment>
<evidence type="ECO:0000256" key="2">
    <source>
        <dbReference type="SAM" id="MobiDB-lite"/>
    </source>
</evidence>
<comment type="function">
    <text evidence="1">Vacuolar effluxer which mediate the efflux of amino acids resulting from autophagic degradation. The release of autophagic amino acids allows the maintenance of protein synthesis and viability during nitrogen starvation.</text>
</comment>
<dbReference type="GO" id="GO:0006914">
    <property type="term" value="P:autophagy"/>
    <property type="evidence" value="ECO:0007669"/>
    <property type="project" value="UniProtKB-KW"/>
</dbReference>
<dbReference type="GeneID" id="55990084"/>
<dbReference type="InterPro" id="IPR024671">
    <property type="entry name" value="Atg22-like"/>
</dbReference>
<dbReference type="Proteomes" id="UP000509510">
    <property type="component" value="Chromosome II"/>
</dbReference>
<feature type="region of interest" description="Disordered" evidence="2">
    <location>
        <begin position="1"/>
        <end position="41"/>
    </location>
</feature>
<evidence type="ECO:0000256" key="1">
    <source>
        <dbReference type="RuleBase" id="RU363073"/>
    </source>
</evidence>
<protein>
    <recommendedName>
        <fullName evidence="1">Autophagy-related protein</fullName>
    </recommendedName>
</protein>
<dbReference type="OrthoDB" id="4956953at2759"/>
<keyword evidence="1" id="KW-0072">Autophagy</keyword>
<keyword evidence="1" id="KW-0029">Amino-acid transport</keyword>
<keyword evidence="1" id="KW-0813">Transport</keyword>
<dbReference type="RefSeq" id="XP_035341662.1">
    <property type="nucleotide sequence ID" value="XM_035485769.1"/>
</dbReference>
<dbReference type="EMBL" id="CP055899">
    <property type="protein sequence ID" value="QKX55483.1"/>
    <property type="molecule type" value="Genomic_DNA"/>
</dbReference>
<name>A0A7H8QQQ7_TALRU</name>
<dbReference type="Pfam" id="PF11700">
    <property type="entry name" value="ATG22"/>
    <property type="match status" value="1"/>
</dbReference>
<dbReference type="KEGG" id="trg:TRUGW13939_02576"/>
<accession>A0A7H8QQQ7</accession>
<sequence length="120" mass="12754">MPSPYNTMEDRPGDQSGNAKKLATSTGQDGWGEDDSSNTTQSAMGTKKALWAYLVLCFSTGPTSSMAFNYVSAAIQSAANYVGHEPGSDKPCARRGTNISCVVNFGTGEVDYQSYMLISC</sequence>
<organism evidence="3 4">
    <name type="scientific">Talaromyces rugulosus</name>
    <name type="common">Penicillium rugulosum</name>
    <dbReference type="NCBI Taxonomy" id="121627"/>
    <lineage>
        <taxon>Eukaryota</taxon>
        <taxon>Fungi</taxon>
        <taxon>Dikarya</taxon>
        <taxon>Ascomycota</taxon>
        <taxon>Pezizomycotina</taxon>
        <taxon>Eurotiomycetes</taxon>
        <taxon>Eurotiomycetidae</taxon>
        <taxon>Eurotiales</taxon>
        <taxon>Trichocomaceae</taxon>
        <taxon>Talaromyces</taxon>
        <taxon>Talaromyces sect. Islandici</taxon>
    </lineage>
</organism>
<feature type="compositionally biased region" description="Polar residues" evidence="2">
    <location>
        <begin position="15"/>
        <end position="28"/>
    </location>
</feature>
<gene>
    <name evidence="3" type="ORF">TRUGW13939_02576</name>
</gene>
<comment type="subcellular location">
    <subcellularLocation>
        <location evidence="1">Vacuole membrane</location>
        <topology evidence="1">Multi-pass membrane protein</topology>
    </subcellularLocation>
</comment>
<evidence type="ECO:0000313" key="3">
    <source>
        <dbReference type="EMBL" id="QKX55483.1"/>
    </source>
</evidence>
<dbReference type="AlphaFoldDB" id="A0A7H8QQQ7"/>
<keyword evidence="1" id="KW-0926">Vacuole</keyword>
<reference evidence="4" key="1">
    <citation type="submission" date="2020-06" db="EMBL/GenBank/DDBJ databases">
        <title>A chromosome-scale genome assembly of Talaromyces rugulosus W13939.</title>
        <authorList>
            <person name="Wang B."/>
            <person name="Guo L."/>
            <person name="Ye K."/>
            <person name="Wang L."/>
        </authorList>
    </citation>
    <scope>NUCLEOTIDE SEQUENCE [LARGE SCALE GENOMIC DNA]</scope>
    <source>
        <strain evidence="4">W13939</strain>
    </source>
</reference>
<proteinExistence type="inferred from homology"/>
<evidence type="ECO:0000313" key="4">
    <source>
        <dbReference type="Proteomes" id="UP000509510"/>
    </source>
</evidence>
<keyword evidence="4" id="KW-1185">Reference proteome</keyword>